<organism evidence="4 5">
    <name type="scientific">Candidatus Spyradosoma merdigallinarum</name>
    <dbReference type="NCBI Taxonomy" id="2840950"/>
    <lineage>
        <taxon>Bacteria</taxon>
        <taxon>Pseudomonadati</taxon>
        <taxon>Verrucomicrobiota</taxon>
        <taxon>Opitutia</taxon>
        <taxon>Opitutia incertae sedis</taxon>
        <taxon>Candidatus Spyradosoma</taxon>
    </lineage>
</organism>
<evidence type="ECO:0000256" key="1">
    <source>
        <dbReference type="ARBA" id="ARBA00022676"/>
    </source>
</evidence>
<feature type="domain" description="Glycosyltransferase 2-like" evidence="3">
    <location>
        <begin position="8"/>
        <end position="179"/>
    </location>
</feature>
<dbReference type="AlphaFoldDB" id="A0A9D1NJP0"/>
<evidence type="ECO:0000259" key="3">
    <source>
        <dbReference type="Pfam" id="PF00535"/>
    </source>
</evidence>
<sequence>MSYVVLLSIIIPVFNVERFLSECIESALAQFAPHQKAHCLDAAEGEIILVNDGSTDNSLDVCKRFAEKHKNIRVVNKTNGGVASARNAGLDIACGKYIAFLDGDDCFFPGIMKRVLGIAENNQAGIVSFSARSGKVFTLPSESESKKEKEAVRLFVNGEFQKKNSGKSVVWGNLIRRDILSENQLRFDETMRIFEDWRFWIDFLPHIKKAVSANILGYFYRYNPRSLSHNGKAENLRADWRVWRKTIFPLLHREMQKYEQAGESEIAEAYDRWRRSVILPLFWRAFKGGVPVAEMRGDIDYLQRCGCYPVVSSCHFSPVAKFAQFLFSRRSFFLSVLALRNCWGRSSA</sequence>
<accession>A0A9D1NJP0</accession>
<dbReference type="PANTHER" id="PTHR22916:SF51">
    <property type="entry name" value="GLYCOSYLTRANSFERASE EPSH-RELATED"/>
    <property type="match status" value="1"/>
</dbReference>
<dbReference type="InterPro" id="IPR001173">
    <property type="entry name" value="Glyco_trans_2-like"/>
</dbReference>
<gene>
    <name evidence="4" type="ORF">IAC75_03060</name>
</gene>
<dbReference type="EMBL" id="DVOG01000078">
    <property type="protein sequence ID" value="HIV04116.1"/>
    <property type="molecule type" value="Genomic_DNA"/>
</dbReference>
<dbReference type="GO" id="GO:0016758">
    <property type="term" value="F:hexosyltransferase activity"/>
    <property type="evidence" value="ECO:0007669"/>
    <property type="project" value="UniProtKB-ARBA"/>
</dbReference>
<dbReference type="InterPro" id="IPR029044">
    <property type="entry name" value="Nucleotide-diphossugar_trans"/>
</dbReference>
<reference evidence="4" key="2">
    <citation type="journal article" date="2021" name="PeerJ">
        <title>Extensive microbial diversity within the chicken gut microbiome revealed by metagenomics and culture.</title>
        <authorList>
            <person name="Gilroy R."/>
            <person name="Ravi A."/>
            <person name="Getino M."/>
            <person name="Pursley I."/>
            <person name="Horton D.L."/>
            <person name="Alikhan N.F."/>
            <person name="Baker D."/>
            <person name="Gharbi K."/>
            <person name="Hall N."/>
            <person name="Watson M."/>
            <person name="Adriaenssens E.M."/>
            <person name="Foster-Nyarko E."/>
            <person name="Jarju S."/>
            <person name="Secka A."/>
            <person name="Antonio M."/>
            <person name="Oren A."/>
            <person name="Chaudhuri R.R."/>
            <person name="La Ragione R."/>
            <person name="Hildebrand F."/>
            <person name="Pallen M.J."/>
        </authorList>
    </citation>
    <scope>NUCLEOTIDE SEQUENCE</scope>
    <source>
        <strain evidence="4">10669</strain>
    </source>
</reference>
<evidence type="ECO:0000313" key="4">
    <source>
        <dbReference type="EMBL" id="HIV04116.1"/>
    </source>
</evidence>
<dbReference type="CDD" id="cd00761">
    <property type="entry name" value="Glyco_tranf_GTA_type"/>
    <property type="match status" value="1"/>
</dbReference>
<comment type="caution">
    <text evidence="4">The sequence shown here is derived from an EMBL/GenBank/DDBJ whole genome shotgun (WGS) entry which is preliminary data.</text>
</comment>
<dbReference type="SUPFAM" id="SSF53448">
    <property type="entry name" value="Nucleotide-diphospho-sugar transferases"/>
    <property type="match status" value="1"/>
</dbReference>
<proteinExistence type="predicted"/>
<protein>
    <submittedName>
        <fullName evidence="4">Glycosyltransferase</fullName>
    </submittedName>
</protein>
<dbReference type="Pfam" id="PF00535">
    <property type="entry name" value="Glycos_transf_2"/>
    <property type="match status" value="1"/>
</dbReference>
<evidence type="ECO:0000313" key="5">
    <source>
        <dbReference type="Proteomes" id="UP000886812"/>
    </source>
</evidence>
<dbReference type="Proteomes" id="UP000886812">
    <property type="component" value="Unassembled WGS sequence"/>
</dbReference>
<evidence type="ECO:0000256" key="2">
    <source>
        <dbReference type="ARBA" id="ARBA00022679"/>
    </source>
</evidence>
<name>A0A9D1NJP0_9BACT</name>
<reference evidence="4" key="1">
    <citation type="submission" date="2020-10" db="EMBL/GenBank/DDBJ databases">
        <authorList>
            <person name="Gilroy R."/>
        </authorList>
    </citation>
    <scope>NUCLEOTIDE SEQUENCE</scope>
    <source>
        <strain evidence="4">10669</strain>
    </source>
</reference>
<dbReference type="Gene3D" id="3.90.550.10">
    <property type="entry name" value="Spore Coat Polysaccharide Biosynthesis Protein SpsA, Chain A"/>
    <property type="match status" value="1"/>
</dbReference>
<keyword evidence="2" id="KW-0808">Transferase</keyword>
<dbReference type="PANTHER" id="PTHR22916">
    <property type="entry name" value="GLYCOSYLTRANSFERASE"/>
    <property type="match status" value="1"/>
</dbReference>
<keyword evidence="1" id="KW-0328">Glycosyltransferase</keyword>